<feature type="domain" description="PLL-like beta propeller" evidence="10">
    <location>
        <begin position="413"/>
        <end position="552"/>
    </location>
</feature>
<dbReference type="SUPFAM" id="SSF54897">
    <property type="entry name" value="Protease propeptides/inhibitors"/>
    <property type="match status" value="1"/>
</dbReference>
<feature type="domain" description="Peptidase S8/S53" evidence="8">
    <location>
        <begin position="158"/>
        <end position="397"/>
    </location>
</feature>
<evidence type="ECO:0000256" key="2">
    <source>
        <dbReference type="ARBA" id="ARBA00022670"/>
    </source>
</evidence>
<feature type="active site" description="Charge relay system" evidence="5">
    <location>
        <position position="167"/>
    </location>
</feature>
<accession>A0ABV9B0J8</accession>
<name>A0ABV9B0J8_9ACTN</name>
<dbReference type="InterPro" id="IPR010259">
    <property type="entry name" value="S8pro/Inhibitor_I9"/>
</dbReference>
<keyword evidence="3 5" id="KW-0378">Hydrolase</keyword>
<evidence type="ECO:0000256" key="7">
    <source>
        <dbReference type="SAM" id="SignalP"/>
    </source>
</evidence>
<dbReference type="InterPro" id="IPR058502">
    <property type="entry name" value="PLL-like_beta-prop"/>
</dbReference>
<dbReference type="PROSITE" id="PS00137">
    <property type="entry name" value="SUBTILASE_HIS"/>
    <property type="match status" value="1"/>
</dbReference>
<evidence type="ECO:0000259" key="8">
    <source>
        <dbReference type="Pfam" id="PF00082"/>
    </source>
</evidence>
<evidence type="ECO:0000256" key="3">
    <source>
        <dbReference type="ARBA" id="ARBA00022801"/>
    </source>
</evidence>
<dbReference type="Gene3D" id="3.40.50.200">
    <property type="entry name" value="Peptidase S8/S53 domain"/>
    <property type="match status" value="1"/>
</dbReference>
<dbReference type="Pfam" id="PF00082">
    <property type="entry name" value="Peptidase_S8"/>
    <property type="match status" value="1"/>
</dbReference>
<gene>
    <name evidence="11" type="ORF">ACFPIH_35950</name>
</gene>
<feature type="active site" description="Charge relay system" evidence="5">
    <location>
        <position position="353"/>
    </location>
</feature>
<evidence type="ECO:0000256" key="1">
    <source>
        <dbReference type="ARBA" id="ARBA00011073"/>
    </source>
</evidence>
<dbReference type="InterPro" id="IPR037045">
    <property type="entry name" value="S8pro/Inhibitor_I9_sf"/>
</dbReference>
<evidence type="ECO:0000259" key="10">
    <source>
        <dbReference type="Pfam" id="PF26607"/>
    </source>
</evidence>
<dbReference type="Gene3D" id="3.30.70.80">
    <property type="entry name" value="Peptidase S8 propeptide/proteinase inhibitor I9"/>
    <property type="match status" value="1"/>
</dbReference>
<dbReference type="InterPro" id="IPR006624">
    <property type="entry name" value="Beta-propeller_rpt_TECPR"/>
</dbReference>
<feature type="signal peptide" evidence="7">
    <location>
        <begin position="1"/>
        <end position="34"/>
    </location>
</feature>
<dbReference type="EMBL" id="JBHSFK010000029">
    <property type="protein sequence ID" value="MFC4504841.1"/>
    <property type="molecule type" value="Genomic_DNA"/>
</dbReference>
<sequence>MRKRHRPLVRLIGVLGAALLVGVPGTAFSGTASAASPAGQPAPLVAAEGQSAIPGRYVVVLRSKPSGKAAAPPAAAVARARAEGVRVERVYGHALTGYAAELSPAQLTEVRSDPDVAYVAEDGYAQLDGTQSPATWGLDRVNQTSLPLDNTYTDNATGAGVTAFVIDSGIRATHTQFGGRVSGGADFVGDGNGTNDCRGHGTHVAGTIGGSTYGVAEGVSLVPVRVFGCSGSSPFSTVIAGVDWVTAHHSGPSVANMSLSGGAYQPLDDAVNNSINSGVVYAVAAGNSNDNACNYSPARTPAAITVGASTSADSRDTSYSDYGSCVTLFAPGTGITSAWIGSDTATNTIDGTSMATPHVAGVAALYLQGRTGVPPATVKRWITDAATPGVLSNIGTGSPNRLLYSVPVFGSSIAAARNDDGRLEMFGTNNGDDIWHRFQTTAGSSSWSGWSQFDGALRSVAAETNADGRVELFGVNSAGNIWHRWQTSPGGSWSGWSQLDGALTSIAVARNQDGRLEIFGTNSAGNIWHRFQTTAGSSSWSGWSQFDGALTQVAAETNADGRVELFGVNSAGDIWHRWQTSPGGSWSGWSQFDGALASIAVARNQDGRLEIFGTNSAGNIWHRFQTTAGSSSWSGWSQFDGALTQVAAETNADGRIELFGVNGAGNIWHRSQTTPAGSWSGWSQFDGALRP</sequence>
<dbReference type="RefSeq" id="WP_381181147.1">
    <property type="nucleotide sequence ID" value="NZ_JBHSFK010000029.1"/>
</dbReference>
<dbReference type="Pfam" id="PF05922">
    <property type="entry name" value="Inhibitor_I9"/>
    <property type="match status" value="1"/>
</dbReference>
<dbReference type="InterPro" id="IPR034193">
    <property type="entry name" value="PCSK9_ProteinaseK-like"/>
</dbReference>
<dbReference type="Gene3D" id="2.120.10.70">
    <property type="entry name" value="Fucose-specific lectin"/>
    <property type="match status" value="1"/>
</dbReference>
<dbReference type="SUPFAM" id="SSF89372">
    <property type="entry name" value="Fucose-specific lectin"/>
    <property type="match status" value="1"/>
</dbReference>
<dbReference type="PROSITE" id="PS51892">
    <property type="entry name" value="SUBTILASE"/>
    <property type="match status" value="1"/>
</dbReference>
<dbReference type="InterPro" id="IPR036852">
    <property type="entry name" value="Peptidase_S8/S53_dom_sf"/>
</dbReference>
<evidence type="ECO:0000313" key="11">
    <source>
        <dbReference type="EMBL" id="MFC4504841.1"/>
    </source>
</evidence>
<dbReference type="InterPro" id="IPR050131">
    <property type="entry name" value="Peptidase_S8_subtilisin-like"/>
</dbReference>
<keyword evidence="2 5" id="KW-0645">Protease</keyword>
<dbReference type="InterPro" id="IPR022398">
    <property type="entry name" value="Peptidase_S8_His-AS"/>
</dbReference>
<feature type="active site" description="Charge relay system" evidence="5">
    <location>
        <position position="200"/>
    </location>
</feature>
<proteinExistence type="inferred from homology"/>
<dbReference type="PANTHER" id="PTHR43806:SF11">
    <property type="entry name" value="CEREVISIN-RELATED"/>
    <property type="match status" value="1"/>
</dbReference>
<feature type="domain" description="Inhibitor I9" evidence="9">
    <location>
        <begin position="77"/>
        <end position="127"/>
    </location>
</feature>
<dbReference type="InterPro" id="IPR000209">
    <property type="entry name" value="Peptidase_S8/S53_dom"/>
</dbReference>
<dbReference type="InterPro" id="IPR015500">
    <property type="entry name" value="Peptidase_S8_subtilisin-rel"/>
</dbReference>
<evidence type="ECO:0000256" key="6">
    <source>
        <dbReference type="RuleBase" id="RU003355"/>
    </source>
</evidence>
<dbReference type="PROSITE" id="PS00136">
    <property type="entry name" value="SUBTILASE_ASP"/>
    <property type="match status" value="1"/>
</dbReference>
<feature type="chain" id="PRO_5046634778" evidence="7">
    <location>
        <begin position="35"/>
        <end position="691"/>
    </location>
</feature>
<keyword evidence="7" id="KW-0732">Signal</keyword>
<dbReference type="PANTHER" id="PTHR43806">
    <property type="entry name" value="PEPTIDASE S8"/>
    <property type="match status" value="1"/>
</dbReference>
<feature type="domain" description="PLL-like beta propeller" evidence="10">
    <location>
        <begin position="553"/>
        <end position="689"/>
    </location>
</feature>
<protein>
    <submittedName>
        <fullName evidence="11">S8 family serine peptidase</fullName>
    </submittedName>
</protein>
<dbReference type="Proteomes" id="UP001595839">
    <property type="component" value="Unassembled WGS sequence"/>
</dbReference>
<evidence type="ECO:0000313" key="12">
    <source>
        <dbReference type="Proteomes" id="UP001595839"/>
    </source>
</evidence>
<evidence type="ECO:0000256" key="5">
    <source>
        <dbReference type="PROSITE-ProRule" id="PRU01240"/>
    </source>
</evidence>
<evidence type="ECO:0000259" key="9">
    <source>
        <dbReference type="Pfam" id="PF05922"/>
    </source>
</evidence>
<organism evidence="11 12">
    <name type="scientific">Streptomyces vulcanius</name>
    <dbReference type="NCBI Taxonomy" id="1441876"/>
    <lineage>
        <taxon>Bacteria</taxon>
        <taxon>Bacillati</taxon>
        <taxon>Actinomycetota</taxon>
        <taxon>Actinomycetes</taxon>
        <taxon>Kitasatosporales</taxon>
        <taxon>Streptomycetaceae</taxon>
        <taxon>Streptomyces</taxon>
    </lineage>
</organism>
<keyword evidence="12" id="KW-1185">Reference proteome</keyword>
<dbReference type="PRINTS" id="PR00723">
    <property type="entry name" value="SUBTILISIN"/>
</dbReference>
<dbReference type="SMART" id="SM00706">
    <property type="entry name" value="TECPR"/>
    <property type="match status" value="5"/>
</dbReference>
<keyword evidence="4 5" id="KW-0720">Serine protease</keyword>
<dbReference type="InterPro" id="IPR023827">
    <property type="entry name" value="Peptidase_S8_Asp-AS"/>
</dbReference>
<comment type="caution">
    <text evidence="11">The sequence shown here is derived from an EMBL/GenBank/DDBJ whole genome shotgun (WGS) entry which is preliminary data.</text>
</comment>
<dbReference type="InterPro" id="IPR023828">
    <property type="entry name" value="Peptidase_S8_Ser-AS"/>
</dbReference>
<dbReference type="CDD" id="cd04077">
    <property type="entry name" value="Peptidases_S8_PCSK9_ProteinaseK_like"/>
    <property type="match status" value="1"/>
</dbReference>
<dbReference type="PROSITE" id="PS00138">
    <property type="entry name" value="SUBTILASE_SER"/>
    <property type="match status" value="1"/>
</dbReference>
<comment type="similarity">
    <text evidence="1 5 6">Belongs to the peptidase S8 family.</text>
</comment>
<dbReference type="CDD" id="cd22954">
    <property type="entry name" value="PLL_lectin"/>
    <property type="match status" value="1"/>
</dbReference>
<evidence type="ECO:0000256" key="4">
    <source>
        <dbReference type="ARBA" id="ARBA00022825"/>
    </source>
</evidence>
<dbReference type="Pfam" id="PF26607">
    <property type="entry name" value="DUF8189"/>
    <property type="match status" value="2"/>
</dbReference>
<reference evidence="12" key="1">
    <citation type="journal article" date="2019" name="Int. J. Syst. Evol. Microbiol.">
        <title>The Global Catalogue of Microorganisms (GCM) 10K type strain sequencing project: providing services to taxonomists for standard genome sequencing and annotation.</title>
        <authorList>
            <consortium name="The Broad Institute Genomics Platform"/>
            <consortium name="The Broad Institute Genome Sequencing Center for Infectious Disease"/>
            <person name="Wu L."/>
            <person name="Ma J."/>
        </authorList>
    </citation>
    <scope>NUCLEOTIDE SEQUENCE [LARGE SCALE GENOMIC DNA]</scope>
    <source>
        <strain evidence="12">CGMCC 4.7177</strain>
    </source>
</reference>
<dbReference type="SUPFAM" id="SSF52743">
    <property type="entry name" value="Subtilisin-like"/>
    <property type="match status" value="1"/>
</dbReference>